<dbReference type="AlphaFoldDB" id="A0A1I4II15"/>
<dbReference type="Proteomes" id="UP000199607">
    <property type="component" value="Unassembled WGS sequence"/>
</dbReference>
<reference evidence="2" key="1">
    <citation type="submission" date="2016-10" db="EMBL/GenBank/DDBJ databases">
        <authorList>
            <person name="Varghese N."/>
            <person name="Submissions S."/>
        </authorList>
    </citation>
    <scope>NUCLEOTIDE SEQUENCE [LARGE SCALE GENOMIC DNA]</scope>
    <source>
        <strain evidence="2">CGMCC 1.7738</strain>
    </source>
</reference>
<evidence type="ECO:0000313" key="2">
    <source>
        <dbReference type="Proteomes" id="UP000199607"/>
    </source>
</evidence>
<organism evidence="1 2">
    <name type="scientific">Halogranum rubrum</name>
    <dbReference type="NCBI Taxonomy" id="553466"/>
    <lineage>
        <taxon>Archaea</taxon>
        <taxon>Methanobacteriati</taxon>
        <taxon>Methanobacteriota</taxon>
        <taxon>Stenosarchaea group</taxon>
        <taxon>Halobacteria</taxon>
        <taxon>Halobacteriales</taxon>
        <taxon>Haloferacaceae</taxon>
    </lineage>
</organism>
<gene>
    <name evidence="1" type="ORF">SAMN04487950_4138</name>
</gene>
<dbReference type="STRING" id="553466.SAMN04487950_4138"/>
<dbReference type="PROSITE" id="PS51318">
    <property type="entry name" value="TAT"/>
    <property type="match status" value="1"/>
</dbReference>
<dbReference type="EMBL" id="FOTC01000008">
    <property type="protein sequence ID" value="SFL54012.1"/>
    <property type="molecule type" value="Genomic_DNA"/>
</dbReference>
<sequence>MPETPRQFSRRSILGTVGAAAVGTAAFSGQAAAQPSKYETINIVDAGADNTGSESISSVLEDVIGDRRRIYFPPGEYYVDEGVRFTDFDRLWLFGDDATIVPAPADEFAGEDHIFKLGTHYAPGDWLHIGDLTFDFRADNTGLRAIQAQVNDCYIHDIDFVGQHDAGTHGPMLVDVVDEDSIAAVDRVRMPDGGAWTKNTGRDGDPVVEWGPTGFIVSPHHEGTLWVRDCVVGGFPDNGLYDSGAGGTVVVRGGRFENSGTASIRLDGDGSVVDGATIVVDEPQNGVAQQGIRLDGGSGCVVNDTEIVLERPTANAITVRNAVDSAKISDTTVRVLDDGVDGAITVAEGAGSTLIEDTTVELDASGQAIEIEPGNGDVVVADCTVIGNGSGASGGREAIVCARDDTVFRSNVVEQPGDDYRRALGIRADNVTVSGGRYEATHHPIIVDGDGVTITDVTAESYDGYEAVKIVSGSGTRLVDNALAGGYTR</sequence>
<dbReference type="Gene3D" id="2.160.20.10">
    <property type="entry name" value="Single-stranded right-handed beta-helix, Pectin lyase-like"/>
    <property type="match status" value="2"/>
</dbReference>
<proteinExistence type="predicted"/>
<keyword evidence="2" id="KW-1185">Reference proteome</keyword>
<name>A0A1I4II15_9EURY</name>
<dbReference type="RefSeq" id="WP_089872032.1">
    <property type="nucleotide sequence ID" value="NZ_FOTC01000008.1"/>
</dbReference>
<protein>
    <submittedName>
        <fullName evidence="1">Right handed beta helix region</fullName>
    </submittedName>
</protein>
<dbReference type="InterPro" id="IPR012334">
    <property type="entry name" value="Pectin_lyas_fold"/>
</dbReference>
<dbReference type="InterPro" id="IPR011050">
    <property type="entry name" value="Pectin_lyase_fold/virulence"/>
</dbReference>
<dbReference type="InterPro" id="IPR006311">
    <property type="entry name" value="TAT_signal"/>
</dbReference>
<evidence type="ECO:0000313" key="1">
    <source>
        <dbReference type="EMBL" id="SFL54012.1"/>
    </source>
</evidence>
<accession>A0A1I4II15</accession>
<dbReference type="SUPFAM" id="SSF51126">
    <property type="entry name" value="Pectin lyase-like"/>
    <property type="match status" value="1"/>
</dbReference>